<comment type="catalytic activity">
    <reaction evidence="1">
        <text>dihydroxyacetone + phosphoenolpyruvate = dihydroxyacetone phosphate + pyruvate</text>
        <dbReference type="Rhea" id="RHEA:18381"/>
        <dbReference type="ChEBI" id="CHEBI:15361"/>
        <dbReference type="ChEBI" id="CHEBI:16016"/>
        <dbReference type="ChEBI" id="CHEBI:57642"/>
        <dbReference type="ChEBI" id="CHEBI:58702"/>
        <dbReference type="EC" id="2.7.1.121"/>
    </reaction>
</comment>
<gene>
    <name evidence="10" type="ORF">GIY23_17985</name>
</gene>
<dbReference type="Gene3D" id="3.40.50.510">
    <property type="entry name" value="Phosphotransferase system, mannose-type IIA component"/>
    <property type="match status" value="1"/>
</dbReference>
<evidence type="ECO:0000313" key="10">
    <source>
        <dbReference type="EMBL" id="QGK71156.1"/>
    </source>
</evidence>
<dbReference type="NCBIfam" id="TIGR02364">
    <property type="entry name" value="dha_pts"/>
    <property type="match status" value="1"/>
</dbReference>
<dbReference type="SUPFAM" id="SSF53062">
    <property type="entry name" value="PTS system fructose IIA component-like"/>
    <property type="match status" value="1"/>
</dbReference>
<protein>
    <recommendedName>
        <fullName evidence="5">Phosphocarrier protein HPr</fullName>
        <ecNumber evidence="4">2.7.1.121</ecNumber>
    </recommendedName>
</protein>
<dbReference type="PROSITE" id="PS00369">
    <property type="entry name" value="PTS_HPR_HIS"/>
    <property type="match status" value="1"/>
</dbReference>
<dbReference type="InterPro" id="IPR039643">
    <property type="entry name" value="DhaM"/>
</dbReference>
<evidence type="ECO:0000256" key="1">
    <source>
        <dbReference type="ARBA" id="ARBA00001113"/>
    </source>
</evidence>
<evidence type="ECO:0000256" key="7">
    <source>
        <dbReference type="ARBA" id="ARBA00046577"/>
    </source>
</evidence>
<dbReference type="InterPro" id="IPR000032">
    <property type="entry name" value="HPr-like"/>
</dbReference>
<organism evidence="10 11">
    <name type="scientific">Allosaccharopolyspora coralli</name>
    <dbReference type="NCBI Taxonomy" id="2665642"/>
    <lineage>
        <taxon>Bacteria</taxon>
        <taxon>Bacillati</taxon>
        <taxon>Actinomycetota</taxon>
        <taxon>Actinomycetes</taxon>
        <taxon>Pseudonocardiales</taxon>
        <taxon>Pseudonocardiaceae</taxon>
        <taxon>Allosaccharopolyspora</taxon>
    </lineage>
</organism>
<dbReference type="SUPFAM" id="SSF55594">
    <property type="entry name" value="HPr-like"/>
    <property type="match status" value="1"/>
</dbReference>
<dbReference type="InterPro" id="IPR035895">
    <property type="entry name" value="HPr-like_sf"/>
</dbReference>
<dbReference type="GO" id="GO:0009401">
    <property type="term" value="P:phosphoenolpyruvate-dependent sugar phosphotransferase system"/>
    <property type="evidence" value="ECO:0007669"/>
    <property type="project" value="InterPro"/>
</dbReference>
<dbReference type="PRINTS" id="PR00107">
    <property type="entry name" value="PHOSPHOCPHPR"/>
</dbReference>
<proteinExistence type="predicted"/>
<dbReference type="PROSITE" id="PS51096">
    <property type="entry name" value="PTS_EIIA_TYPE_4"/>
    <property type="match status" value="1"/>
</dbReference>
<reference evidence="11" key="1">
    <citation type="submission" date="2019-11" db="EMBL/GenBank/DDBJ databases">
        <title>The complete genome sequence of Saccharopolyspora sp. E2A.</title>
        <authorList>
            <person name="Zhang G."/>
        </authorList>
    </citation>
    <scope>NUCLEOTIDE SEQUENCE [LARGE SCALE GENOMIC DNA]</scope>
    <source>
        <strain evidence="11">E2A</strain>
    </source>
</reference>
<evidence type="ECO:0000259" key="9">
    <source>
        <dbReference type="PROSITE" id="PS51350"/>
    </source>
</evidence>
<dbReference type="GO" id="GO:0047324">
    <property type="term" value="F:phosphoenolpyruvate-glycerone phosphotransferase activity"/>
    <property type="evidence" value="ECO:0007669"/>
    <property type="project" value="UniProtKB-EC"/>
</dbReference>
<accession>A0A5Q3QCT7</accession>
<dbReference type="KEGG" id="sace:GIY23_17985"/>
<dbReference type="PANTHER" id="PTHR38594">
    <property type="entry name" value="PEP-DEPENDENT DIHYDROXYACETONE KINASE, PHOSPHORYL DONOR SUBUNIT DHAM"/>
    <property type="match status" value="1"/>
</dbReference>
<dbReference type="InterPro" id="IPR012844">
    <property type="entry name" value="DhaM_N"/>
</dbReference>
<comment type="subunit">
    <text evidence="7">Homodimer. The dihydroxyacetone kinase complex is composed of a homodimer of DhaM, a homodimer of DhaK and the subunit DhaL.</text>
</comment>
<dbReference type="Proteomes" id="UP000371041">
    <property type="component" value="Chromosome"/>
</dbReference>
<dbReference type="Pfam" id="PF03610">
    <property type="entry name" value="EIIA-man"/>
    <property type="match status" value="1"/>
</dbReference>
<evidence type="ECO:0000256" key="3">
    <source>
        <dbReference type="ARBA" id="ARBA00003681"/>
    </source>
</evidence>
<dbReference type="GO" id="GO:0019563">
    <property type="term" value="P:glycerol catabolic process"/>
    <property type="evidence" value="ECO:0007669"/>
    <property type="project" value="InterPro"/>
</dbReference>
<sequence length="228" mass="22894">MSVGLVVVSHSTRLAEGIVEVATQMAPEVRVVAAGGLPSGEIGTDFEQVSAALSDADTGWGVVLLFDLGSAQMTADLAVEALGDPDTAIVVDAPLVEGAVAAAVKAQGGAVLAEVARAATSAAVSDVAGSAETETAAPAESEVRRELVLDNEVGLHARPAALVARSLAGVQANVVLAFDDKEADAASVLGVMGLGARKGDRIEVRATGPDAEDAVDSIRDLAARNFDE</sequence>
<dbReference type="RefSeq" id="WP_154077732.1">
    <property type="nucleotide sequence ID" value="NZ_CP045929.1"/>
</dbReference>
<name>A0A5Q3QCT7_9PSEU</name>
<dbReference type="PROSITE" id="PS51350">
    <property type="entry name" value="PTS_HPR_DOM"/>
    <property type="match status" value="1"/>
</dbReference>
<feature type="domain" description="HPr" evidence="9">
    <location>
        <begin position="142"/>
        <end position="228"/>
    </location>
</feature>
<dbReference type="GO" id="GO:0016020">
    <property type="term" value="C:membrane"/>
    <property type="evidence" value="ECO:0007669"/>
    <property type="project" value="InterPro"/>
</dbReference>
<dbReference type="CDD" id="cd00367">
    <property type="entry name" value="PTS-HPr_like"/>
    <property type="match status" value="1"/>
</dbReference>
<dbReference type="InterPro" id="IPR036662">
    <property type="entry name" value="PTS_EIIA_man-typ_sf"/>
</dbReference>
<evidence type="ECO:0000256" key="4">
    <source>
        <dbReference type="ARBA" id="ARBA00012095"/>
    </source>
</evidence>
<comment type="function">
    <text evidence="3">General (non sugar-specific) component of the phosphoenolpyruvate-dependent sugar phosphotransferase system (sugar PTS). This major carbohydrate active-transport system catalyzes the phosphorylation of incoming sugar substrates concomitantly with their translocation across the cell membrane. The phosphoryl group from phosphoenolpyruvate (PEP) is transferred to the phosphoryl carrier protein HPr by enzyme I. Phospho-HPr then transfers it to the PTS EIIA domain.</text>
</comment>
<dbReference type="NCBIfam" id="TIGR01003">
    <property type="entry name" value="PTS_HPr_family"/>
    <property type="match status" value="1"/>
</dbReference>
<dbReference type="Pfam" id="PF00381">
    <property type="entry name" value="PTS-HPr"/>
    <property type="match status" value="1"/>
</dbReference>
<evidence type="ECO:0000259" key="8">
    <source>
        <dbReference type="PROSITE" id="PS51096"/>
    </source>
</evidence>
<dbReference type="Gene3D" id="3.30.1340.10">
    <property type="entry name" value="HPr-like"/>
    <property type="match status" value="1"/>
</dbReference>
<dbReference type="EC" id="2.7.1.121" evidence="4"/>
<dbReference type="InterPro" id="IPR001020">
    <property type="entry name" value="PTS_HPr_His_P_site"/>
</dbReference>
<evidence type="ECO:0000256" key="2">
    <source>
        <dbReference type="ARBA" id="ARBA00002788"/>
    </source>
</evidence>
<dbReference type="PANTHER" id="PTHR38594:SF1">
    <property type="entry name" value="PEP-DEPENDENT DIHYDROXYACETONE KINASE, PHOSPHORYL DONOR SUBUNIT DHAM"/>
    <property type="match status" value="1"/>
</dbReference>
<evidence type="ECO:0000256" key="5">
    <source>
        <dbReference type="ARBA" id="ARBA00020422"/>
    </source>
</evidence>
<dbReference type="AlphaFoldDB" id="A0A5Q3QCT7"/>
<feature type="domain" description="PTS EIIA type-4" evidence="8">
    <location>
        <begin position="2"/>
        <end position="127"/>
    </location>
</feature>
<dbReference type="EMBL" id="CP045929">
    <property type="protein sequence ID" value="QGK71156.1"/>
    <property type="molecule type" value="Genomic_DNA"/>
</dbReference>
<dbReference type="InterPro" id="IPR004701">
    <property type="entry name" value="PTS_EIIA_man-typ"/>
</dbReference>
<keyword evidence="11" id="KW-1185">Reference proteome</keyword>
<evidence type="ECO:0000256" key="6">
    <source>
        <dbReference type="ARBA" id="ARBA00022679"/>
    </source>
</evidence>
<comment type="function">
    <text evidence="2">Component of the dihydroxyacetone kinase complex, which is responsible for the phosphoenolpyruvate (PEP)-dependent phosphorylation of dihydroxyacetone. DhaM serves as the phosphoryl donor. Is phosphorylated by phosphoenolpyruvate in an EI- and HPr-dependent reaction, and a phosphorelay system on histidine residues finally leads to phosphoryl transfer to DhaL and dihydroxyacetone.</text>
</comment>
<keyword evidence="6" id="KW-0808">Transferase</keyword>
<evidence type="ECO:0000313" key="11">
    <source>
        <dbReference type="Proteomes" id="UP000371041"/>
    </source>
</evidence>